<keyword evidence="7 10" id="KW-0546">Nucleotide metabolism</keyword>
<evidence type="ECO:0000256" key="8">
    <source>
        <dbReference type="ARBA" id="ARBA00051875"/>
    </source>
</evidence>
<keyword evidence="3 10" id="KW-0479">Metal-binding</keyword>
<dbReference type="InterPro" id="IPR002637">
    <property type="entry name" value="RdgB/HAM1"/>
</dbReference>
<evidence type="ECO:0000256" key="7">
    <source>
        <dbReference type="ARBA" id="ARBA00023080"/>
    </source>
</evidence>
<dbReference type="GO" id="GO:0000166">
    <property type="term" value="F:nucleotide binding"/>
    <property type="evidence" value="ECO:0007669"/>
    <property type="project" value="UniProtKB-KW"/>
</dbReference>
<organism evidence="12 13">
    <name type="scientific">Halioxenophilus aromaticivorans</name>
    <dbReference type="NCBI Taxonomy" id="1306992"/>
    <lineage>
        <taxon>Bacteria</taxon>
        <taxon>Pseudomonadati</taxon>
        <taxon>Pseudomonadota</taxon>
        <taxon>Gammaproteobacteria</taxon>
        <taxon>Alteromonadales</taxon>
        <taxon>Alteromonadaceae</taxon>
        <taxon>Halioxenophilus</taxon>
    </lineage>
</organism>
<name>A0AAV3U0F8_9ALTE</name>
<dbReference type="NCBIfam" id="TIGR00042">
    <property type="entry name" value="RdgB/HAM1 family non-canonical purine NTP pyrophosphatase"/>
    <property type="match status" value="1"/>
</dbReference>
<feature type="active site" description="Proton acceptor" evidence="10">
    <location>
        <position position="50"/>
    </location>
</feature>
<feature type="binding site" evidence="10">
    <location>
        <position position="154"/>
    </location>
    <ligand>
        <name>substrate</name>
    </ligand>
</feature>
<dbReference type="PANTHER" id="PTHR11067:SF9">
    <property type="entry name" value="INOSINE TRIPHOSPHATE PYROPHOSPHATASE"/>
    <property type="match status" value="1"/>
</dbReference>
<comment type="cofactor">
    <cofactor evidence="10">
        <name>Mg(2+)</name>
        <dbReference type="ChEBI" id="CHEBI:18420"/>
    </cofactor>
    <text evidence="10">Binds 1 Mg(2+) ion per subunit.</text>
</comment>
<comment type="similarity">
    <text evidence="1 10 11">Belongs to the HAM1 NTPase family.</text>
</comment>
<comment type="caution">
    <text evidence="10">Lacks conserved residue(s) required for the propagation of feature annotation.</text>
</comment>
<evidence type="ECO:0000256" key="9">
    <source>
        <dbReference type="ARBA" id="ARBA00052017"/>
    </source>
</evidence>
<dbReference type="AlphaFoldDB" id="A0AAV3U0F8"/>
<evidence type="ECO:0000256" key="11">
    <source>
        <dbReference type="RuleBase" id="RU003781"/>
    </source>
</evidence>
<evidence type="ECO:0000256" key="4">
    <source>
        <dbReference type="ARBA" id="ARBA00022741"/>
    </source>
</evidence>
<dbReference type="GO" id="GO:0046872">
    <property type="term" value="F:metal ion binding"/>
    <property type="evidence" value="ECO:0007669"/>
    <property type="project" value="UniProtKB-KW"/>
</dbReference>
<dbReference type="GO" id="GO:0036220">
    <property type="term" value="F:ITP diphosphatase activity"/>
    <property type="evidence" value="ECO:0007669"/>
    <property type="project" value="UniProtKB-UniRule"/>
</dbReference>
<sequence length="177" mass="18716">MVQPLGWDVVSQNDLGVAEVEETGLSFVENALLKARNAAAQTGLPSLADDSGLAVDALGGAPGIYSARYSGLGDAANNEKLLRELNGVANRRAQFICALALVKHAKDPVPLICLGQWSGEILTAPQGEQGFGYDPIFKPDDCDCSSAQLSPERKSARSHRGLAMQQLLQQIASQQGQ</sequence>
<dbReference type="Proteomes" id="UP001409585">
    <property type="component" value="Unassembled WGS sequence"/>
</dbReference>
<dbReference type="EMBL" id="BAABLX010000009">
    <property type="protein sequence ID" value="GAA4938052.1"/>
    <property type="molecule type" value="Genomic_DNA"/>
</dbReference>
<dbReference type="GO" id="GO:0009117">
    <property type="term" value="P:nucleotide metabolic process"/>
    <property type="evidence" value="ECO:0007669"/>
    <property type="project" value="UniProtKB-KW"/>
</dbReference>
<evidence type="ECO:0000313" key="13">
    <source>
        <dbReference type="Proteomes" id="UP001409585"/>
    </source>
</evidence>
<dbReference type="GO" id="GO:0009146">
    <property type="term" value="P:purine nucleoside triphosphate catabolic process"/>
    <property type="evidence" value="ECO:0007669"/>
    <property type="project" value="UniProtKB-UniRule"/>
</dbReference>
<proteinExistence type="inferred from homology"/>
<comment type="subunit">
    <text evidence="2 10">Homodimer.</text>
</comment>
<dbReference type="EC" id="3.6.1.66" evidence="10"/>
<feature type="binding site" evidence="10">
    <location>
        <position position="51"/>
    </location>
    <ligand>
        <name>substrate</name>
    </ligand>
</feature>
<protein>
    <recommendedName>
        <fullName evidence="10">dITP/XTP pyrophosphatase</fullName>
        <ecNumber evidence="10">3.6.1.66</ecNumber>
    </recommendedName>
    <alternativeName>
        <fullName evidence="10">Non-canonical purine NTP pyrophosphatase</fullName>
    </alternativeName>
    <alternativeName>
        <fullName evidence="10">Non-standard purine NTP pyrophosphatase</fullName>
    </alternativeName>
    <alternativeName>
        <fullName evidence="10">Nucleoside-triphosphate diphosphatase</fullName>
    </alternativeName>
    <alternativeName>
        <fullName evidence="10">Nucleoside-triphosphate pyrophosphatase</fullName>
        <shortName evidence="10">NTPase</shortName>
    </alternativeName>
</protein>
<evidence type="ECO:0000256" key="5">
    <source>
        <dbReference type="ARBA" id="ARBA00022801"/>
    </source>
</evidence>
<keyword evidence="13" id="KW-1185">Reference proteome</keyword>
<evidence type="ECO:0000256" key="3">
    <source>
        <dbReference type="ARBA" id="ARBA00022723"/>
    </source>
</evidence>
<evidence type="ECO:0000313" key="12">
    <source>
        <dbReference type="EMBL" id="GAA4938052.1"/>
    </source>
</evidence>
<dbReference type="GO" id="GO:0036222">
    <property type="term" value="F:XTP diphosphatase activity"/>
    <property type="evidence" value="ECO:0007669"/>
    <property type="project" value="UniProtKB-UniRule"/>
</dbReference>
<dbReference type="GO" id="GO:0017111">
    <property type="term" value="F:ribonucleoside triphosphate phosphatase activity"/>
    <property type="evidence" value="ECO:0007669"/>
    <property type="project" value="InterPro"/>
</dbReference>
<evidence type="ECO:0000256" key="1">
    <source>
        <dbReference type="ARBA" id="ARBA00008023"/>
    </source>
</evidence>
<feature type="binding site" evidence="10">
    <location>
        <begin position="159"/>
        <end position="160"/>
    </location>
    <ligand>
        <name>substrate</name>
    </ligand>
</feature>
<keyword evidence="4 10" id="KW-0547">Nucleotide-binding</keyword>
<feature type="binding site" evidence="10">
    <location>
        <position position="50"/>
    </location>
    <ligand>
        <name>Mg(2+)</name>
        <dbReference type="ChEBI" id="CHEBI:18420"/>
    </ligand>
</feature>
<dbReference type="GO" id="GO:0005829">
    <property type="term" value="C:cytosol"/>
    <property type="evidence" value="ECO:0007669"/>
    <property type="project" value="TreeGrafter"/>
</dbReference>
<dbReference type="InterPro" id="IPR029001">
    <property type="entry name" value="ITPase-like_fam"/>
</dbReference>
<keyword evidence="5 10" id="KW-0378">Hydrolase</keyword>
<comment type="catalytic activity">
    <reaction evidence="9 10">
        <text>XTP + H2O = XMP + diphosphate + H(+)</text>
        <dbReference type="Rhea" id="RHEA:28610"/>
        <dbReference type="ChEBI" id="CHEBI:15377"/>
        <dbReference type="ChEBI" id="CHEBI:15378"/>
        <dbReference type="ChEBI" id="CHEBI:33019"/>
        <dbReference type="ChEBI" id="CHEBI:57464"/>
        <dbReference type="ChEBI" id="CHEBI:61314"/>
        <dbReference type="EC" id="3.6.1.66"/>
    </reaction>
</comment>
<comment type="catalytic activity">
    <reaction evidence="8 10">
        <text>dITP + H2O = dIMP + diphosphate + H(+)</text>
        <dbReference type="Rhea" id="RHEA:28342"/>
        <dbReference type="ChEBI" id="CHEBI:15377"/>
        <dbReference type="ChEBI" id="CHEBI:15378"/>
        <dbReference type="ChEBI" id="CHEBI:33019"/>
        <dbReference type="ChEBI" id="CHEBI:61194"/>
        <dbReference type="ChEBI" id="CHEBI:61382"/>
        <dbReference type="EC" id="3.6.1.66"/>
    </reaction>
</comment>
<reference evidence="13" key="1">
    <citation type="journal article" date="2019" name="Int. J. Syst. Evol. Microbiol.">
        <title>The Global Catalogue of Microorganisms (GCM) 10K type strain sequencing project: providing services to taxonomists for standard genome sequencing and annotation.</title>
        <authorList>
            <consortium name="The Broad Institute Genomics Platform"/>
            <consortium name="The Broad Institute Genome Sequencing Center for Infectious Disease"/>
            <person name="Wu L."/>
            <person name="Ma J."/>
        </authorList>
    </citation>
    <scope>NUCLEOTIDE SEQUENCE [LARGE SCALE GENOMIC DNA]</scope>
    <source>
        <strain evidence="13">JCM 19134</strain>
    </source>
</reference>
<dbReference type="HAMAP" id="MF_01405">
    <property type="entry name" value="Non_canon_purine_NTPase"/>
    <property type="match status" value="1"/>
</dbReference>
<feature type="binding site" evidence="10">
    <location>
        <position position="21"/>
    </location>
    <ligand>
        <name>Mg(2+)</name>
        <dbReference type="ChEBI" id="CHEBI:18420"/>
    </ligand>
</feature>
<dbReference type="Pfam" id="PF01725">
    <property type="entry name" value="Ham1p_like"/>
    <property type="match status" value="1"/>
</dbReference>
<keyword evidence="6 10" id="KW-0460">Magnesium</keyword>
<dbReference type="FunFam" id="3.90.950.10:FF:000001">
    <property type="entry name" value="dITP/XTP pyrophosphatase"/>
    <property type="match status" value="1"/>
</dbReference>
<comment type="function">
    <text evidence="10">Pyrophosphatase that catalyzes the hydrolysis of nucleoside triphosphates to their monophosphate derivatives, with a high preference for the non-canonical purine nucleotides XTP (xanthosine triphosphate), dITP (deoxyinosine triphosphate) and ITP. Seems to function as a house-cleaning enzyme that removes non-canonical purine nucleotides from the nucleotide pool, thus preventing their incorporation into DNA/RNA and avoiding chromosomal lesions.</text>
</comment>
<dbReference type="Gene3D" id="3.90.950.10">
    <property type="match status" value="1"/>
</dbReference>
<evidence type="ECO:0000256" key="6">
    <source>
        <dbReference type="ARBA" id="ARBA00022842"/>
    </source>
</evidence>
<dbReference type="GO" id="GO:0035870">
    <property type="term" value="F:dITP diphosphatase activity"/>
    <property type="evidence" value="ECO:0007669"/>
    <property type="project" value="UniProtKB-UniRule"/>
</dbReference>
<dbReference type="InterPro" id="IPR020922">
    <property type="entry name" value="dITP/XTP_pyrophosphatase"/>
</dbReference>
<dbReference type="SUPFAM" id="SSF52972">
    <property type="entry name" value="ITPase-like"/>
    <property type="match status" value="1"/>
</dbReference>
<evidence type="ECO:0000256" key="10">
    <source>
        <dbReference type="HAMAP-Rule" id="MF_01405"/>
    </source>
</evidence>
<dbReference type="CDD" id="cd00515">
    <property type="entry name" value="HAM1"/>
    <property type="match status" value="1"/>
</dbReference>
<accession>A0AAV3U0F8</accession>
<gene>
    <name evidence="12" type="primary">rdgB</name>
    <name evidence="12" type="ORF">GCM10025791_14820</name>
</gene>
<comment type="caution">
    <text evidence="12">The sequence shown here is derived from an EMBL/GenBank/DDBJ whole genome shotgun (WGS) entry which is preliminary data.</text>
</comment>
<dbReference type="PANTHER" id="PTHR11067">
    <property type="entry name" value="INOSINE TRIPHOSPHATE PYROPHOSPHATASE/HAM1 PROTEIN"/>
    <property type="match status" value="1"/>
</dbReference>
<comment type="catalytic activity">
    <reaction evidence="10">
        <text>ITP + H2O = IMP + diphosphate + H(+)</text>
        <dbReference type="Rhea" id="RHEA:29399"/>
        <dbReference type="ChEBI" id="CHEBI:15377"/>
        <dbReference type="ChEBI" id="CHEBI:15378"/>
        <dbReference type="ChEBI" id="CHEBI:33019"/>
        <dbReference type="ChEBI" id="CHEBI:58053"/>
        <dbReference type="ChEBI" id="CHEBI:61402"/>
        <dbReference type="EC" id="3.6.1.66"/>
    </reaction>
</comment>
<evidence type="ECO:0000256" key="2">
    <source>
        <dbReference type="ARBA" id="ARBA00011738"/>
    </source>
</evidence>
<feature type="binding site" evidence="10">
    <location>
        <begin position="131"/>
        <end position="134"/>
    </location>
    <ligand>
        <name>substrate</name>
    </ligand>
</feature>